<sequence length="201" mass="21332">MVSKRFLLIAIAFATVLLITSEIAAAKELASNHESGVEDAKCEEERTVYKLGSSSCILLPYISFNRNKPKMVSNRFLLIALAFAAVLLITSEIAAAKELASNHESGVEDAKYDHDDRGYYGGRGGYNNGGGHGGYNNGGGRGGYNNGGGHGGYYNGGGRGRGYCRYGCCGGGRYYNGGCRCCSTLAEATAYKQAHEAQTHN</sequence>
<dbReference type="Proteomes" id="UP001056120">
    <property type="component" value="Linkage Group LG29"/>
</dbReference>
<protein>
    <submittedName>
        <fullName evidence="1">Uncharacterized protein</fullName>
    </submittedName>
</protein>
<comment type="caution">
    <text evidence="1">The sequence shown here is derived from an EMBL/GenBank/DDBJ whole genome shotgun (WGS) entry which is preliminary data.</text>
</comment>
<reference evidence="1 2" key="2">
    <citation type="journal article" date="2022" name="Mol. Ecol. Resour.">
        <title>The genomes of chicory, endive, great burdock and yacon provide insights into Asteraceae paleo-polyploidization history and plant inulin production.</title>
        <authorList>
            <person name="Fan W."/>
            <person name="Wang S."/>
            <person name="Wang H."/>
            <person name="Wang A."/>
            <person name="Jiang F."/>
            <person name="Liu H."/>
            <person name="Zhao H."/>
            <person name="Xu D."/>
            <person name="Zhang Y."/>
        </authorList>
    </citation>
    <scope>NUCLEOTIDE SEQUENCE [LARGE SCALE GENOMIC DNA]</scope>
    <source>
        <strain evidence="2">cv. Yunnan</strain>
        <tissue evidence="1">Leaves</tissue>
    </source>
</reference>
<evidence type="ECO:0000313" key="1">
    <source>
        <dbReference type="EMBL" id="KAI3675171.1"/>
    </source>
</evidence>
<accession>A0ACB8XVP2</accession>
<name>A0ACB8XVP2_9ASTR</name>
<proteinExistence type="predicted"/>
<keyword evidence="2" id="KW-1185">Reference proteome</keyword>
<gene>
    <name evidence="1" type="ORF">L1987_84757</name>
</gene>
<dbReference type="EMBL" id="CM042046">
    <property type="protein sequence ID" value="KAI3675171.1"/>
    <property type="molecule type" value="Genomic_DNA"/>
</dbReference>
<reference evidence="2" key="1">
    <citation type="journal article" date="2022" name="Mol. Ecol. Resour.">
        <title>The genomes of chicory, endive, great burdock and yacon provide insights into Asteraceae palaeo-polyploidization history and plant inulin production.</title>
        <authorList>
            <person name="Fan W."/>
            <person name="Wang S."/>
            <person name="Wang H."/>
            <person name="Wang A."/>
            <person name="Jiang F."/>
            <person name="Liu H."/>
            <person name="Zhao H."/>
            <person name="Xu D."/>
            <person name="Zhang Y."/>
        </authorList>
    </citation>
    <scope>NUCLEOTIDE SEQUENCE [LARGE SCALE GENOMIC DNA]</scope>
    <source>
        <strain evidence="2">cv. Yunnan</strain>
    </source>
</reference>
<organism evidence="1 2">
    <name type="scientific">Smallanthus sonchifolius</name>
    <dbReference type="NCBI Taxonomy" id="185202"/>
    <lineage>
        <taxon>Eukaryota</taxon>
        <taxon>Viridiplantae</taxon>
        <taxon>Streptophyta</taxon>
        <taxon>Embryophyta</taxon>
        <taxon>Tracheophyta</taxon>
        <taxon>Spermatophyta</taxon>
        <taxon>Magnoliopsida</taxon>
        <taxon>eudicotyledons</taxon>
        <taxon>Gunneridae</taxon>
        <taxon>Pentapetalae</taxon>
        <taxon>asterids</taxon>
        <taxon>campanulids</taxon>
        <taxon>Asterales</taxon>
        <taxon>Asteraceae</taxon>
        <taxon>Asteroideae</taxon>
        <taxon>Heliantheae alliance</taxon>
        <taxon>Millerieae</taxon>
        <taxon>Smallanthus</taxon>
    </lineage>
</organism>
<evidence type="ECO:0000313" key="2">
    <source>
        <dbReference type="Proteomes" id="UP001056120"/>
    </source>
</evidence>